<dbReference type="PROSITE" id="PS51257">
    <property type="entry name" value="PROKAR_LIPOPROTEIN"/>
    <property type="match status" value="1"/>
</dbReference>
<dbReference type="PANTHER" id="PTHR43649:SF33">
    <property type="entry name" value="POLYGALACTURONAN_RHAMNOGALACTURONAN-BINDING PROTEIN YTCQ"/>
    <property type="match status" value="1"/>
</dbReference>
<gene>
    <name evidence="3" type="ORF">H9815_05490</name>
</gene>
<evidence type="ECO:0000313" key="4">
    <source>
        <dbReference type="Proteomes" id="UP000824037"/>
    </source>
</evidence>
<accession>A0A9D2ECS2</accession>
<proteinExistence type="predicted"/>
<evidence type="ECO:0000313" key="3">
    <source>
        <dbReference type="EMBL" id="HIZ35209.1"/>
    </source>
</evidence>
<keyword evidence="1 2" id="KW-0732">Signal</keyword>
<dbReference type="EMBL" id="DXBY01000086">
    <property type="protein sequence ID" value="HIZ35209.1"/>
    <property type="molecule type" value="Genomic_DNA"/>
</dbReference>
<feature type="chain" id="PRO_5039006045" evidence="2">
    <location>
        <begin position="25"/>
        <end position="554"/>
    </location>
</feature>
<protein>
    <submittedName>
        <fullName evidence="3">ABC transporter substrate-binding protein</fullName>
    </submittedName>
</protein>
<comment type="caution">
    <text evidence="3">The sequence shown here is derived from an EMBL/GenBank/DDBJ whole genome shotgun (WGS) entry which is preliminary data.</text>
</comment>
<reference evidence="3" key="1">
    <citation type="journal article" date="2021" name="PeerJ">
        <title>Extensive microbial diversity within the chicken gut microbiome revealed by metagenomics and culture.</title>
        <authorList>
            <person name="Gilroy R."/>
            <person name="Ravi A."/>
            <person name="Getino M."/>
            <person name="Pursley I."/>
            <person name="Horton D.L."/>
            <person name="Alikhan N.F."/>
            <person name="Baker D."/>
            <person name="Gharbi K."/>
            <person name="Hall N."/>
            <person name="Watson M."/>
            <person name="Adriaenssens E.M."/>
            <person name="Foster-Nyarko E."/>
            <person name="Jarju S."/>
            <person name="Secka A."/>
            <person name="Antonio M."/>
            <person name="Oren A."/>
            <person name="Chaudhuri R.R."/>
            <person name="La Ragione R."/>
            <person name="Hildebrand F."/>
            <person name="Pallen M.J."/>
        </authorList>
    </citation>
    <scope>NUCLEOTIDE SEQUENCE</scope>
    <source>
        <strain evidence="3">ChiGjej4B4-7305</strain>
    </source>
</reference>
<dbReference type="InterPro" id="IPR050490">
    <property type="entry name" value="Bact_solute-bd_prot1"/>
</dbReference>
<organism evidence="3 4">
    <name type="scientific">Candidatus Ruania gallistercoris</name>
    <dbReference type="NCBI Taxonomy" id="2838746"/>
    <lineage>
        <taxon>Bacteria</taxon>
        <taxon>Bacillati</taxon>
        <taxon>Actinomycetota</taxon>
        <taxon>Actinomycetes</taxon>
        <taxon>Micrococcales</taxon>
        <taxon>Ruaniaceae</taxon>
        <taxon>Ruania</taxon>
    </lineage>
</organism>
<dbReference type="SUPFAM" id="SSF53850">
    <property type="entry name" value="Periplasmic binding protein-like II"/>
    <property type="match status" value="1"/>
</dbReference>
<dbReference type="AlphaFoldDB" id="A0A9D2ECS2"/>
<evidence type="ECO:0000256" key="1">
    <source>
        <dbReference type="ARBA" id="ARBA00022729"/>
    </source>
</evidence>
<sequence length="554" mass="60051">MTRRTQIAAATAATGLALTIAACAPGGGGGDSGGGGGADDGVITIYSQQGPESDLNTNELTLLLEEEFDVDLQFETTTWDAGAASESRQITLASGDYPDAFLLIPWVDQFTPAELLKLGDQGVIRPLNDLLDENAPNLQAAWEQSPEWEELSTAPDGTVWGLPQWNDCFHCTYPSKLWMNSAWLDAVGMDQPTTPEELREVLTAFRDEDPNGNGEADEVPMTGFSSSVLPYLMNPFVYMASPTEDGVIPASLALDGDTVTLQPTLDEWREGLQFVHSLHEEGLLDGATFTQNQDAVLATGDIAGDPILGSTVVGHPGVFVTIGQEDERDRDYDPVPPLTGPNGSPASEMLSSVVGASFVITSNASDEEAATLVQIVDWMIDYDNHLRAEFGEEGIAWDYPEEGDVALDESLEPLFVRHRLSGAEATENSNVAWGPLAQYYGDEVFRGSQVVDEDIYDLAGYERRLFEATEPYAEQSPDAAFPYWNVWVPAEDSAELSTAQTNVENLVLQADAEFITGVRDIDSDADWQAFQDELAANGAERYVQIYQEAYDAAG</sequence>
<dbReference type="PANTHER" id="PTHR43649">
    <property type="entry name" value="ARABINOSE-BINDING PROTEIN-RELATED"/>
    <property type="match status" value="1"/>
</dbReference>
<evidence type="ECO:0000256" key="2">
    <source>
        <dbReference type="SAM" id="SignalP"/>
    </source>
</evidence>
<name>A0A9D2ECS2_9MICO</name>
<feature type="signal peptide" evidence="2">
    <location>
        <begin position="1"/>
        <end position="24"/>
    </location>
</feature>
<reference evidence="3" key="2">
    <citation type="submission" date="2021-04" db="EMBL/GenBank/DDBJ databases">
        <authorList>
            <person name="Gilroy R."/>
        </authorList>
    </citation>
    <scope>NUCLEOTIDE SEQUENCE</scope>
    <source>
        <strain evidence="3">ChiGjej4B4-7305</strain>
    </source>
</reference>
<dbReference type="Proteomes" id="UP000824037">
    <property type="component" value="Unassembled WGS sequence"/>
</dbReference>
<dbReference type="Gene3D" id="3.40.190.10">
    <property type="entry name" value="Periplasmic binding protein-like II"/>
    <property type="match status" value="2"/>
</dbReference>